<protein>
    <submittedName>
        <fullName evidence="1">Uncharacterized protein</fullName>
    </submittedName>
</protein>
<evidence type="ECO:0000313" key="2">
    <source>
        <dbReference type="Proteomes" id="UP000594873"/>
    </source>
</evidence>
<organism evidence="1 2">
    <name type="scientific">Allosphingosinicella flava</name>
    <dbReference type="NCBI Taxonomy" id="2771430"/>
    <lineage>
        <taxon>Bacteria</taxon>
        <taxon>Pseudomonadati</taxon>
        <taxon>Pseudomonadota</taxon>
        <taxon>Alphaproteobacteria</taxon>
        <taxon>Sphingomonadales</taxon>
        <taxon>Sphingomonadaceae</taxon>
        <taxon>Allosphingosinicella</taxon>
    </lineage>
</organism>
<keyword evidence="2" id="KW-1185">Reference proteome</keyword>
<dbReference type="Proteomes" id="UP000594873">
    <property type="component" value="Chromosome"/>
</dbReference>
<dbReference type="KEGG" id="sflv:IC614_08420"/>
<name>A0A7T2GI85_9SPHN</name>
<proteinExistence type="predicted"/>
<dbReference type="AlphaFoldDB" id="A0A7T2GI85"/>
<reference evidence="1 2" key="1">
    <citation type="submission" date="2020-11" db="EMBL/GenBank/DDBJ databases">
        <title>Genome seq and assembly of Sphingosinicella sp.</title>
        <authorList>
            <person name="Chhetri G."/>
        </authorList>
    </citation>
    <scope>NUCLEOTIDE SEQUENCE [LARGE SCALE GENOMIC DNA]</scope>
    <source>
        <strain evidence="1 2">UDD2</strain>
    </source>
</reference>
<evidence type="ECO:0000313" key="1">
    <source>
        <dbReference type="EMBL" id="QPQ54376.1"/>
    </source>
</evidence>
<dbReference type="EMBL" id="CP065592">
    <property type="protein sequence ID" value="QPQ54376.1"/>
    <property type="molecule type" value="Genomic_DNA"/>
</dbReference>
<sequence>MGTFNAGVQYNDFKGTVAADISDNVALTDYLVTLGKAEQDEYVVGLRIASGENRGTPVTDVSLVAYLLRSAELASAPAAVRAVEIRITPGEALAFFKRFDLVATRRGVDFSNTHVDGPHYD</sequence>
<accession>A0A7T2GI85</accession>
<dbReference type="RefSeq" id="WP_200970903.1">
    <property type="nucleotide sequence ID" value="NZ_CP065592.1"/>
</dbReference>
<gene>
    <name evidence="1" type="ORF">IC614_08420</name>
</gene>